<evidence type="ECO:0000313" key="12">
    <source>
        <dbReference type="Proteomes" id="UP000664203"/>
    </source>
</evidence>
<keyword evidence="2" id="KW-0813">Transport</keyword>
<keyword evidence="3" id="KW-1003">Cell membrane</keyword>
<evidence type="ECO:0000256" key="7">
    <source>
        <dbReference type="ARBA" id="ARBA00038459"/>
    </source>
</evidence>
<feature type="transmembrane region" description="Helical" evidence="9">
    <location>
        <begin position="450"/>
        <end position="473"/>
    </location>
</feature>
<feature type="transmembrane region" description="Helical" evidence="9">
    <location>
        <begin position="309"/>
        <end position="335"/>
    </location>
</feature>
<evidence type="ECO:0000256" key="2">
    <source>
        <dbReference type="ARBA" id="ARBA00022448"/>
    </source>
</evidence>
<reference evidence="11" key="1">
    <citation type="submission" date="2021-03" db="EMBL/GenBank/DDBJ databases">
        <authorList>
            <person name="Tagirdzhanova G."/>
        </authorList>
    </citation>
    <scope>NUCLEOTIDE SEQUENCE</scope>
</reference>
<feature type="transmembrane region" description="Helical" evidence="9">
    <location>
        <begin position="203"/>
        <end position="224"/>
    </location>
</feature>
<dbReference type="InterPro" id="IPR011701">
    <property type="entry name" value="MFS"/>
</dbReference>
<evidence type="ECO:0000313" key="11">
    <source>
        <dbReference type="EMBL" id="CAF9923068.1"/>
    </source>
</evidence>
<accession>A0A8H3FJF1</accession>
<proteinExistence type="inferred from homology"/>
<feature type="transmembrane region" description="Helical" evidence="9">
    <location>
        <begin position="143"/>
        <end position="162"/>
    </location>
</feature>
<keyword evidence="4 9" id="KW-0812">Transmembrane</keyword>
<comment type="caution">
    <text evidence="11">The sequence shown here is derived from an EMBL/GenBank/DDBJ whole genome shotgun (WGS) entry which is preliminary data.</text>
</comment>
<feature type="domain" description="Major facilitator superfamily (MFS) profile" evidence="10">
    <location>
        <begin position="78"/>
        <end position="514"/>
    </location>
</feature>
<dbReference type="InterPro" id="IPR020846">
    <property type="entry name" value="MFS_dom"/>
</dbReference>
<organism evidence="11 12">
    <name type="scientific">Alectoria fallacina</name>
    <dbReference type="NCBI Taxonomy" id="1903189"/>
    <lineage>
        <taxon>Eukaryota</taxon>
        <taxon>Fungi</taxon>
        <taxon>Dikarya</taxon>
        <taxon>Ascomycota</taxon>
        <taxon>Pezizomycotina</taxon>
        <taxon>Lecanoromycetes</taxon>
        <taxon>OSLEUM clade</taxon>
        <taxon>Lecanoromycetidae</taxon>
        <taxon>Lecanorales</taxon>
        <taxon>Lecanorineae</taxon>
        <taxon>Parmeliaceae</taxon>
        <taxon>Alectoria</taxon>
    </lineage>
</organism>
<dbReference type="Pfam" id="PF07690">
    <property type="entry name" value="MFS_1"/>
    <property type="match status" value="1"/>
</dbReference>
<feature type="transmembrane region" description="Helical" evidence="9">
    <location>
        <begin position="76"/>
        <end position="93"/>
    </location>
</feature>
<evidence type="ECO:0000259" key="10">
    <source>
        <dbReference type="PROSITE" id="PS50850"/>
    </source>
</evidence>
<dbReference type="PANTHER" id="PTHR23502:SF186">
    <property type="entry name" value="MAJOR FACILITATOR SUPERFAMILY (MFS) PROFILE DOMAIN-CONTAINING PROTEIN"/>
    <property type="match status" value="1"/>
</dbReference>
<comment type="similarity">
    <text evidence="7">Belongs to the major facilitator superfamily. DHA1 family. Polyamines/proton antiporter (TC 2.A.1.2.16) subfamily.</text>
</comment>
<feature type="transmembrane region" description="Helical" evidence="9">
    <location>
        <begin position="113"/>
        <end position="131"/>
    </location>
</feature>
<dbReference type="GO" id="GO:0022857">
    <property type="term" value="F:transmembrane transporter activity"/>
    <property type="evidence" value="ECO:0007669"/>
    <property type="project" value="InterPro"/>
</dbReference>
<dbReference type="PANTHER" id="PTHR23502">
    <property type="entry name" value="MAJOR FACILITATOR SUPERFAMILY"/>
    <property type="match status" value="1"/>
</dbReference>
<dbReference type="SUPFAM" id="SSF103473">
    <property type="entry name" value="MFS general substrate transporter"/>
    <property type="match status" value="1"/>
</dbReference>
<feature type="transmembrane region" description="Helical" evidence="9">
    <location>
        <begin position="485"/>
        <end position="505"/>
    </location>
</feature>
<feature type="transmembrane region" description="Helical" evidence="9">
    <location>
        <begin position="168"/>
        <end position="191"/>
    </location>
</feature>
<sequence>MASDTSSNTLTDVDAAPQSRIQRTSHWQLVSSHSLLTPAVVNHNYHGSGTDEDPYRVDFIPNDPRDPMGFAMWKKWAITLLVAFATLAVAFVSSAYTGGVNQIISDFHTSDEVVVLGVSLFVLGFAIGPLLWAPLSELYGRQILFFTTYGVLTAFNAGAAGARNIQTLIILRFFAGAFGSSPLTNAGGVIADMFPASQRGVAMSVFAAAPFMGPTLGPIVGGFLGETEGWRWVEGLMAIFTGALWIIGSFTIPETYAPVLLKNRAAAMSKKTGKVYKSKIECDRGKQSLGQSFKIALSRPWVLLLEEPIVLLLSIYMAIIYGTLYMMFAAFPIVYQQGRHWSEGVGGLAFLGVAVGMISAVIYTIADNKRYQRADGAGIAKGEEGAAPEARLPPAMIGSLCIPFGLFIFAWTNYPSIHWIVSIIFTAPFGFGMVLVFLSIMNYLIDSYTIYAASVLAANSVLRSMFGAVFPLFTTYMYDNLGIHWASTIPAFLALACVPFPFLLYRYGPAIRKKCKFAREAAEVMGKIKQRQPELERINTGESDSGDSGKKDEPTIEPEAVEAVISDVRGDGSERAARLQDPERDVEKAKV</sequence>
<evidence type="ECO:0000256" key="9">
    <source>
        <dbReference type="SAM" id="Phobius"/>
    </source>
</evidence>
<dbReference type="FunFam" id="1.20.1250.20:FF:000266">
    <property type="entry name" value="MFS multidrug transporter, putative"/>
    <property type="match status" value="1"/>
</dbReference>
<gene>
    <name evidence="11" type="primary">MFS2_1</name>
    <name evidence="11" type="ORF">ALECFALPRED_002294</name>
</gene>
<dbReference type="Gene3D" id="1.20.1250.20">
    <property type="entry name" value="MFS general substrate transporter like domains"/>
    <property type="match status" value="1"/>
</dbReference>
<evidence type="ECO:0000256" key="4">
    <source>
        <dbReference type="ARBA" id="ARBA00022692"/>
    </source>
</evidence>
<keyword evidence="12" id="KW-1185">Reference proteome</keyword>
<keyword evidence="5 9" id="KW-1133">Transmembrane helix</keyword>
<feature type="transmembrane region" description="Helical" evidence="9">
    <location>
        <begin position="417"/>
        <end position="438"/>
    </location>
</feature>
<evidence type="ECO:0000256" key="3">
    <source>
        <dbReference type="ARBA" id="ARBA00022475"/>
    </source>
</evidence>
<feature type="transmembrane region" description="Helical" evidence="9">
    <location>
        <begin position="347"/>
        <end position="366"/>
    </location>
</feature>
<dbReference type="CDD" id="cd17323">
    <property type="entry name" value="MFS_Tpo1_MDR_like"/>
    <property type="match status" value="1"/>
</dbReference>
<protein>
    <submittedName>
        <fullName evidence="11">MFS siderochrome iron transporter 1</fullName>
    </submittedName>
</protein>
<feature type="region of interest" description="Disordered" evidence="8">
    <location>
        <begin position="533"/>
        <end position="591"/>
    </location>
</feature>
<dbReference type="GO" id="GO:0005886">
    <property type="term" value="C:plasma membrane"/>
    <property type="evidence" value="ECO:0007669"/>
    <property type="project" value="UniProtKB-SubCell"/>
</dbReference>
<dbReference type="InterPro" id="IPR036259">
    <property type="entry name" value="MFS_trans_sf"/>
</dbReference>
<evidence type="ECO:0000256" key="8">
    <source>
        <dbReference type="SAM" id="MobiDB-lite"/>
    </source>
</evidence>
<dbReference type="AlphaFoldDB" id="A0A8H3FJF1"/>
<dbReference type="Proteomes" id="UP000664203">
    <property type="component" value="Unassembled WGS sequence"/>
</dbReference>
<dbReference type="EMBL" id="CAJPDR010000164">
    <property type="protein sequence ID" value="CAF9923068.1"/>
    <property type="molecule type" value="Genomic_DNA"/>
</dbReference>
<feature type="compositionally biased region" description="Basic and acidic residues" evidence="8">
    <location>
        <begin position="568"/>
        <end position="591"/>
    </location>
</feature>
<feature type="transmembrane region" description="Helical" evidence="9">
    <location>
        <begin position="236"/>
        <end position="261"/>
    </location>
</feature>
<comment type="subcellular location">
    <subcellularLocation>
        <location evidence="1">Cell membrane</location>
        <topology evidence="1">Multi-pass membrane protein</topology>
    </subcellularLocation>
</comment>
<evidence type="ECO:0000256" key="5">
    <source>
        <dbReference type="ARBA" id="ARBA00022989"/>
    </source>
</evidence>
<evidence type="ECO:0000256" key="6">
    <source>
        <dbReference type="ARBA" id="ARBA00023136"/>
    </source>
</evidence>
<dbReference type="PROSITE" id="PS50850">
    <property type="entry name" value="MFS"/>
    <property type="match status" value="1"/>
</dbReference>
<dbReference type="OrthoDB" id="446368at2759"/>
<evidence type="ECO:0000256" key="1">
    <source>
        <dbReference type="ARBA" id="ARBA00004651"/>
    </source>
</evidence>
<name>A0A8H3FJF1_9LECA</name>
<keyword evidence="6 9" id="KW-0472">Membrane</keyword>